<dbReference type="InParanoid" id="A0A317ZQP0"/>
<proteinExistence type="predicted"/>
<accession>A0A317ZQP0</accession>
<dbReference type="Gene3D" id="3.90.320.10">
    <property type="match status" value="1"/>
</dbReference>
<evidence type="ECO:0000313" key="2">
    <source>
        <dbReference type="Proteomes" id="UP000247099"/>
    </source>
</evidence>
<name>A0A317ZQP0_9BACT</name>
<sequence>MTVTQFSKTLGVPDCAHWPSELPDGVFGFRIDRSDFETPLQAGDNFHSAFNRHIAGENIEPPYNTACLAVENALSDFGVVEVDSEIPVRGSGLSGQIDIVGRDDSGRPVLVELKSTLGSYGLKPRPSEVIQLGTYAFIQGSLNPRLMWLRVGLRSSCVSVFAMRNSAELIEAIAHSIPSLSAA</sequence>
<gene>
    <name evidence="1" type="ORF">DDZ13_02350</name>
</gene>
<keyword evidence="2" id="KW-1185">Reference proteome</keyword>
<reference evidence="1 2" key="1">
    <citation type="submission" date="2018-05" db="EMBL/GenBank/DDBJ databases">
        <title>Coraliomargarita sinensis sp. nov., isolated from a marine solar saltern.</title>
        <authorList>
            <person name="Zhou L.Y."/>
        </authorList>
    </citation>
    <scope>NUCLEOTIDE SEQUENCE [LARGE SCALE GENOMIC DNA]</scope>
    <source>
        <strain evidence="1 2">WN38</strain>
    </source>
</reference>
<dbReference type="Proteomes" id="UP000247099">
    <property type="component" value="Unassembled WGS sequence"/>
</dbReference>
<comment type="caution">
    <text evidence="1">The sequence shown here is derived from an EMBL/GenBank/DDBJ whole genome shotgun (WGS) entry which is preliminary data.</text>
</comment>
<dbReference type="InterPro" id="IPR011604">
    <property type="entry name" value="PDDEXK-like_dom_sf"/>
</dbReference>
<evidence type="ECO:0000313" key="1">
    <source>
        <dbReference type="EMBL" id="PXA05731.1"/>
    </source>
</evidence>
<dbReference type="EMBL" id="QHJQ01000001">
    <property type="protein sequence ID" value="PXA05731.1"/>
    <property type="molecule type" value="Genomic_DNA"/>
</dbReference>
<organism evidence="1 2">
    <name type="scientific">Coraliomargarita sinensis</name>
    <dbReference type="NCBI Taxonomy" id="2174842"/>
    <lineage>
        <taxon>Bacteria</taxon>
        <taxon>Pseudomonadati</taxon>
        <taxon>Verrucomicrobiota</taxon>
        <taxon>Opitutia</taxon>
        <taxon>Puniceicoccales</taxon>
        <taxon>Coraliomargaritaceae</taxon>
        <taxon>Coraliomargarita</taxon>
    </lineage>
</organism>
<protein>
    <submittedName>
        <fullName evidence="1">Uncharacterized protein</fullName>
    </submittedName>
</protein>
<dbReference type="AlphaFoldDB" id="A0A317ZQP0"/>